<sequence>MTQALNFTVKAIENFVASDLPKAPLSQIGMQYLLGKLREAQVFILPDYGMVLDRDKPRPEVPGLTFAPAFPVVALEYAAPADKAQRTPGYTDSPASRRIALAWRWSEDIPPELRRWSPADIEDGVVVASISFMDRLGFWVPVAAAAHVSFSTEWVERPAATPFYEAAVAAGRIASKVAAARTIPFTLIPLLPEMLAETRQRIGHTALMDTVGADLMDEVNAYIDVCYALSCRNVSPERHPAPEKLNKARIRRGDLPLKDFHILQVAGAVDGDHDVTGTGGSRRGHLRRGHIRQLRYLGEGRMTWVNATMVRGRGFVDKAYAV</sequence>
<reference evidence="2" key="1">
    <citation type="submission" date="2015-11" db="EMBL/GenBank/DDBJ databases">
        <title>Complete genome sequence of a polyethylene-glycol degrader Sphingopyxis macrogoltabida 203N (NBRC 111659).</title>
        <authorList>
            <person name="Yoshiyuki O."/>
            <person name="Shouta N."/>
            <person name="Nagata Y."/>
            <person name="Numata M."/>
            <person name="Tsuchikane K."/>
            <person name="Hosoyama A."/>
            <person name="Yamazoe A."/>
            <person name="Tsuda M."/>
            <person name="Fujita N."/>
            <person name="Kawai F."/>
        </authorList>
    </citation>
    <scope>NUCLEOTIDE SEQUENCE [LARGE SCALE GENOMIC DNA]</scope>
    <source>
        <strain evidence="2">203N</strain>
    </source>
</reference>
<dbReference type="RefSeq" id="WP_054731607.1">
    <property type="nucleotide sequence ID" value="NZ_CP009429.1"/>
</dbReference>
<gene>
    <name evidence="1" type="ORF">ATM17_21465</name>
</gene>
<keyword evidence="2" id="KW-1185">Reference proteome</keyword>
<evidence type="ECO:0000313" key="2">
    <source>
        <dbReference type="Proteomes" id="UP000076088"/>
    </source>
</evidence>
<accession>A0AAC9AX63</accession>
<evidence type="ECO:0000313" key="1">
    <source>
        <dbReference type="EMBL" id="AMU91587.1"/>
    </source>
</evidence>
<name>A0AAC9AX63_SPHMC</name>
<reference evidence="1 2" key="2">
    <citation type="journal article" date="2016" name="Genome Announc.">
        <title>Complete Genome Sequence of Sphingopyxis macrogoltabida Strain 203N (NBRC 111659), a Polyethylene Glycol Degrader.</title>
        <authorList>
            <person name="Ohtsubo Y."/>
            <person name="Nonoyama S."/>
            <person name="Nagata Y."/>
            <person name="Numata M."/>
            <person name="Tsuchikane K."/>
            <person name="Hosoyama A."/>
            <person name="Yamazoe A."/>
            <person name="Tsuda M."/>
            <person name="Fujita N."/>
            <person name="Kawai F."/>
        </authorList>
    </citation>
    <scope>NUCLEOTIDE SEQUENCE [LARGE SCALE GENOMIC DNA]</scope>
    <source>
        <strain evidence="1 2">203N</strain>
    </source>
</reference>
<dbReference type="Proteomes" id="UP000076088">
    <property type="component" value="Chromosome"/>
</dbReference>
<protein>
    <submittedName>
        <fullName evidence="1">Uncharacterized protein</fullName>
    </submittedName>
</protein>
<proteinExistence type="predicted"/>
<dbReference type="KEGG" id="smaz:LH19_20880"/>
<organism evidence="1 2">
    <name type="scientific">Sphingopyxis macrogoltabida</name>
    <name type="common">Sphingomonas macrogoltabidus</name>
    <dbReference type="NCBI Taxonomy" id="33050"/>
    <lineage>
        <taxon>Bacteria</taxon>
        <taxon>Pseudomonadati</taxon>
        <taxon>Pseudomonadota</taxon>
        <taxon>Alphaproteobacteria</taxon>
        <taxon>Sphingomonadales</taxon>
        <taxon>Sphingomonadaceae</taxon>
        <taxon>Sphingopyxis</taxon>
    </lineage>
</organism>
<dbReference type="AlphaFoldDB" id="A0AAC9AX63"/>
<dbReference type="EMBL" id="CP013344">
    <property type="protein sequence ID" value="AMU91587.1"/>
    <property type="molecule type" value="Genomic_DNA"/>
</dbReference>